<dbReference type="EMBL" id="CM045871">
    <property type="protein sequence ID" value="KAI7951387.1"/>
    <property type="molecule type" value="Genomic_DNA"/>
</dbReference>
<sequence length="206" mass="23338">MLLTKILVALQILHHYVISGHPLALSKPLVKRGETPIRQLHEVLQRLETHVGRAQCLSAITSALRQDASVVSSFKPFLNPNKNTYLLTLAIHLLLKKPPFNVLGISQFELSEDFIFGEDYIYISANFDRSERRMLQTIVEKKLENKGAGNPFVQMNTLRSILDDHRAAEVYSHFHKFPILLQSSFSDLSESQITSSHCPAYDLIGE</sequence>
<accession>A0ACC0EG93</accession>
<name>A0ACC0EG93_9BASI</name>
<proteinExistence type="predicted"/>
<evidence type="ECO:0000313" key="1">
    <source>
        <dbReference type="EMBL" id="KAI7951387.1"/>
    </source>
</evidence>
<gene>
    <name evidence="1" type="ORF">MJO28_007071</name>
</gene>
<reference evidence="2" key="2">
    <citation type="journal article" date="2018" name="Mol. Plant Microbe Interact.">
        <title>Genome sequence resources for the wheat stripe rust pathogen (Puccinia striiformis f. sp. tritici) and the barley stripe rust pathogen (Puccinia striiformis f. sp. hordei).</title>
        <authorList>
            <person name="Xia C."/>
            <person name="Wang M."/>
            <person name="Yin C."/>
            <person name="Cornejo O.E."/>
            <person name="Hulbert S.H."/>
            <person name="Chen X."/>
        </authorList>
    </citation>
    <scope>NUCLEOTIDE SEQUENCE [LARGE SCALE GENOMIC DNA]</scope>
    <source>
        <strain evidence="2">93-210</strain>
    </source>
</reference>
<protein>
    <submittedName>
        <fullName evidence="1">Uncharacterized protein</fullName>
    </submittedName>
</protein>
<dbReference type="Proteomes" id="UP001060170">
    <property type="component" value="Chromosome 7"/>
</dbReference>
<comment type="caution">
    <text evidence="1">The sequence shown here is derived from an EMBL/GenBank/DDBJ whole genome shotgun (WGS) entry which is preliminary data.</text>
</comment>
<keyword evidence="2" id="KW-1185">Reference proteome</keyword>
<evidence type="ECO:0000313" key="2">
    <source>
        <dbReference type="Proteomes" id="UP001060170"/>
    </source>
</evidence>
<organism evidence="1 2">
    <name type="scientific">Puccinia striiformis f. sp. tritici</name>
    <dbReference type="NCBI Taxonomy" id="168172"/>
    <lineage>
        <taxon>Eukaryota</taxon>
        <taxon>Fungi</taxon>
        <taxon>Dikarya</taxon>
        <taxon>Basidiomycota</taxon>
        <taxon>Pucciniomycotina</taxon>
        <taxon>Pucciniomycetes</taxon>
        <taxon>Pucciniales</taxon>
        <taxon>Pucciniaceae</taxon>
        <taxon>Puccinia</taxon>
    </lineage>
</organism>
<reference evidence="2" key="1">
    <citation type="journal article" date="2018" name="BMC Genomics">
        <title>Genomic insights into host adaptation between the wheat stripe rust pathogen (Puccinia striiformis f. sp. tritici) and the barley stripe rust pathogen (Puccinia striiformis f. sp. hordei).</title>
        <authorList>
            <person name="Xia C."/>
            <person name="Wang M."/>
            <person name="Yin C."/>
            <person name="Cornejo O.E."/>
            <person name="Hulbert S.H."/>
            <person name="Chen X."/>
        </authorList>
    </citation>
    <scope>NUCLEOTIDE SEQUENCE [LARGE SCALE GENOMIC DNA]</scope>
    <source>
        <strain evidence="2">93-210</strain>
    </source>
</reference>
<reference evidence="1 2" key="3">
    <citation type="journal article" date="2022" name="Microbiol. Spectr.">
        <title>Folding features and dynamics of 3D genome architecture in plant fungal pathogens.</title>
        <authorList>
            <person name="Xia C."/>
        </authorList>
    </citation>
    <scope>NUCLEOTIDE SEQUENCE [LARGE SCALE GENOMIC DNA]</scope>
    <source>
        <strain evidence="1 2">93-210</strain>
    </source>
</reference>